<evidence type="ECO:0000313" key="9">
    <source>
        <dbReference type="Proteomes" id="UP000664203"/>
    </source>
</evidence>
<dbReference type="PROSITE" id="PS00086">
    <property type="entry name" value="CYTOCHROME_P450"/>
    <property type="match status" value="1"/>
</dbReference>
<evidence type="ECO:0000256" key="1">
    <source>
        <dbReference type="ARBA" id="ARBA00001971"/>
    </source>
</evidence>
<dbReference type="Gene3D" id="1.10.630.10">
    <property type="entry name" value="Cytochrome P450"/>
    <property type="match status" value="1"/>
</dbReference>
<dbReference type="PANTHER" id="PTHR46206">
    <property type="entry name" value="CYTOCHROME P450"/>
    <property type="match status" value="1"/>
</dbReference>
<accession>A0A8H3IIE6</accession>
<keyword evidence="6 7" id="KW-0349">Heme</keyword>
<dbReference type="GO" id="GO:0004497">
    <property type="term" value="F:monooxygenase activity"/>
    <property type="evidence" value="ECO:0007669"/>
    <property type="project" value="UniProtKB-KW"/>
</dbReference>
<feature type="binding site" description="axial binding residue" evidence="6">
    <location>
        <position position="310"/>
    </location>
    <ligand>
        <name>heme</name>
        <dbReference type="ChEBI" id="CHEBI:30413"/>
    </ligand>
    <ligandPart>
        <name>Fe</name>
        <dbReference type="ChEBI" id="CHEBI:18248"/>
    </ligandPart>
</feature>
<keyword evidence="7" id="KW-0503">Monooxygenase</keyword>
<keyword evidence="3 6" id="KW-0479">Metal-binding</keyword>
<evidence type="ECO:0008006" key="10">
    <source>
        <dbReference type="Google" id="ProtNLM"/>
    </source>
</evidence>
<dbReference type="EMBL" id="CAJPDR010000131">
    <property type="protein sequence ID" value="CAF9919928.1"/>
    <property type="molecule type" value="Genomic_DNA"/>
</dbReference>
<organism evidence="8 9">
    <name type="scientific">Alectoria fallacina</name>
    <dbReference type="NCBI Taxonomy" id="1903189"/>
    <lineage>
        <taxon>Eukaryota</taxon>
        <taxon>Fungi</taxon>
        <taxon>Dikarya</taxon>
        <taxon>Ascomycota</taxon>
        <taxon>Pezizomycotina</taxon>
        <taxon>Lecanoromycetes</taxon>
        <taxon>OSLEUM clade</taxon>
        <taxon>Lecanoromycetidae</taxon>
        <taxon>Lecanorales</taxon>
        <taxon>Lecanorineae</taxon>
        <taxon>Parmeliaceae</taxon>
        <taxon>Alectoria</taxon>
    </lineage>
</organism>
<evidence type="ECO:0000256" key="5">
    <source>
        <dbReference type="ARBA" id="ARBA00023004"/>
    </source>
</evidence>
<comment type="cofactor">
    <cofactor evidence="1 6">
        <name>heme</name>
        <dbReference type="ChEBI" id="CHEBI:30413"/>
    </cofactor>
</comment>
<reference evidence="8" key="1">
    <citation type="submission" date="2021-03" db="EMBL/GenBank/DDBJ databases">
        <authorList>
            <person name="Tagirdzhanova G."/>
        </authorList>
    </citation>
    <scope>NUCLEOTIDE SEQUENCE</scope>
</reference>
<dbReference type="InterPro" id="IPR002403">
    <property type="entry name" value="Cyt_P450_E_grp-IV"/>
</dbReference>
<dbReference type="GO" id="GO:0020037">
    <property type="term" value="F:heme binding"/>
    <property type="evidence" value="ECO:0007669"/>
    <property type="project" value="InterPro"/>
</dbReference>
<keyword evidence="9" id="KW-1185">Reference proteome</keyword>
<name>A0A8H3IIE6_9LECA</name>
<evidence type="ECO:0000256" key="3">
    <source>
        <dbReference type="ARBA" id="ARBA00022723"/>
    </source>
</evidence>
<dbReference type="GO" id="GO:0016705">
    <property type="term" value="F:oxidoreductase activity, acting on paired donors, with incorporation or reduction of molecular oxygen"/>
    <property type="evidence" value="ECO:0007669"/>
    <property type="project" value="InterPro"/>
</dbReference>
<comment type="similarity">
    <text evidence="2 7">Belongs to the cytochrome P450 family.</text>
</comment>
<evidence type="ECO:0000256" key="6">
    <source>
        <dbReference type="PIRSR" id="PIRSR602403-1"/>
    </source>
</evidence>
<keyword evidence="4 7" id="KW-0560">Oxidoreductase</keyword>
<dbReference type="InterPro" id="IPR001128">
    <property type="entry name" value="Cyt_P450"/>
</dbReference>
<sequence>MFLDAREGADSLIPLEFSECKDWSPIQVYPKLLRVVSRINTKTLIGNGLQENNEWIDINTKRHHSTQETFSYPLQSFEYFLHFCVLWLSFSSPNSAVWDCNRRARDIIAPILADRVVREKSGDFKKPLDSVEWFRDDTNDPKDKNDPELHALIQLLIGALSVNTTTQLITNSIFNLATQPEYVPILRDEIDNTLREAGGKWTMESMAQLEKLDSFIKETLRHSGHLTLTFHRVAQEPITLSDGTDIPKGSTLFSPANAINFDPEIYPNPETFDGLRFYKLRHASPENVNKFQLTSLTGNQMQFGAGRHACPGRAIAGHQVKLILAHLLEKYELKLKDGEGRPKPILFQTNQFPNPQGEILFKDRK</sequence>
<dbReference type="InterPro" id="IPR017972">
    <property type="entry name" value="Cyt_P450_CS"/>
</dbReference>
<dbReference type="PRINTS" id="PR00465">
    <property type="entry name" value="EP450IV"/>
</dbReference>
<evidence type="ECO:0000256" key="7">
    <source>
        <dbReference type="RuleBase" id="RU000461"/>
    </source>
</evidence>
<comment type="caution">
    <text evidence="8">The sequence shown here is derived from an EMBL/GenBank/DDBJ whole genome shotgun (WGS) entry which is preliminary data.</text>
</comment>
<dbReference type="SUPFAM" id="SSF48264">
    <property type="entry name" value="Cytochrome P450"/>
    <property type="match status" value="1"/>
</dbReference>
<dbReference type="CDD" id="cd11041">
    <property type="entry name" value="CYP503A1-like"/>
    <property type="match status" value="1"/>
</dbReference>
<evidence type="ECO:0000256" key="4">
    <source>
        <dbReference type="ARBA" id="ARBA00023002"/>
    </source>
</evidence>
<evidence type="ECO:0000256" key="2">
    <source>
        <dbReference type="ARBA" id="ARBA00010617"/>
    </source>
</evidence>
<dbReference type="Proteomes" id="UP000664203">
    <property type="component" value="Unassembled WGS sequence"/>
</dbReference>
<protein>
    <recommendedName>
        <fullName evidence="10">Cytochrome P450</fullName>
    </recommendedName>
</protein>
<proteinExistence type="inferred from homology"/>
<keyword evidence="5 6" id="KW-0408">Iron</keyword>
<dbReference type="Pfam" id="PF00067">
    <property type="entry name" value="p450"/>
    <property type="match status" value="1"/>
</dbReference>
<dbReference type="GO" id="GO:0005506">
    <property type="term" value="F:iron ion binding"/>
    <property type="evidence" value="ECO:0007669"/>
    <property type="project" value="InterPro"/>
</dbReference>
<gene>
    <name evidence="8" type="ORF">ALECFALPRED_001376</name>
</gene>
<evidence type="ECO:0000313" key="8">
    <source>
        <dbReference type="EMBL" id="CAF9919928.1"/>
    </source>
</evidence>
<dbReference type="AlphaFoldDB" id="A0A8H3IIE6"/>
<dbReference type="InterPro" id="IPR036396">
    <property type="entry name" value="Cyt_P450_sf"/>
</dbReference>
<dbReference type="OrthoDB" id="1844152at2759"/>